<dbReference type="eggNOG" id="COG2334">
    <property type="taxonomic scope" value="Bacteria"/>
</dbReference>
<dbReference type="Proteomes" id="UP000013523">
    <property type="component" value="Chromosome"/>
</dbReference>
<reference evidence="2 3" key="1">
    <citation type="submission" date="2012-01" db="EMBL/GenBank/DDBJ databases">
        <title>Complete sequence of chromosome of Clostridium pasteurianum BC1.</title>
        <authorList>
            <consortium name="US DOE Joint Genome Institute"/>
            <person name="Lucas S."/>
            <person name="Han J."/>
            <person name="Lapidus A."/>
            <person name="Cheng J.-F."/>
            <person name="Goodwin L."/>
            <person name="Pitluck S."/>
            <person name="Peters L."/>
            <person name="Mikhailova N."/>
            <person name="Teshima H."/>
            <person name="Detter J.C."/>
            <person name="Han C."/>
            <person name="Tapia R."/>
            <person name="Land M."/>
            <person name="Hauser L."/>
            <person name="Kyrpides N."/>
            <person name="Ivanova N."/>
            <person name="Pagani I."/>
            <person name="Dunn J."/>
            <person name="Taghavi S."/>
            <person name="Francis A."/>
            <person name="van der Lelie D."/>
            <person name="Woyke T."/>
        </authorList>
    </citation>
    <scope>NUCLEOTIDE SEQUENCE [LARGE SCALE GENOMIC DNA]</scope>
    <source>
        <strain evidence="2 3">BC1</strain>
    </source>
</reference>
<dbReference type="InterPro" id="IPR011009">
    <property type="entry name" value="Kinase-like_dom_sf"/>
</dbReference>
<protein>
    <submittedName>
        <fullName evidence="2">Phosphotransferase family protein</fullName>
    </submittedName>
</protein>
<dbReference type="InterPro" id="IPR002575">
    <property type="entry name" value="Aminoglycoside_PTrfase"/>
</dbReference>
<dbReference type="RefSeq" id="WP_015614032.1">
    <property type="nucleotide sequence ID" value="NC_021182.1"/>
</dbReference>
<sequence>MERIINALYKAYGLQITKVKNIEYGLWEESFEVWTLTEKFFAKRFWKKDRIETRHDEMLRGLLLSQELRANGFPVPELIFTKNKMPLAHIDGETYEVTEWVEGNTFHPGELPKEGAYSMGCLLGKFHSFFQVDKQYKYLELPSPLAAIQKCKKLLCQYEHFSGKFADNAKQVLSEQIEILELLPRDFLQGMITMSRVGLTFNSFWVEQIIFNDKFEVNALIDWTDGAGRIGCWAGDIDTALHISAFDKDAIVQFCRGYQNFNYLTKEEWESVFNLTCYKHLCDTWIFDSWVKKYNRRMEHWENITIKWSIQVPIRFYQWREIKELVLQFAN</sequence>
<evidence type="ECO:0000313" key="3">
    <source>
        <dbReference type="Proteomes" id="UP000013523"/>
    </source>
</evidence>
<dbReference type="HOGENOM" id="CLU_838638_0_0_9"/>
<name>R4K1P7_CLOPA</name>
<dbReference type="GO" id="GO:0016740">
    <property type="term" value="F:transferase activity"/>
    <property type="evidence" value="ECO:0007669"/>
    <property type="project" value="UniProtKB-KW"/>
</dbReference>
<keyword evidence="2" id="KW-0808">Transferase</keyword>
<dbReference type="OrthoDB" id="2352890at2"/>
<keyword evidence="3" id="KW-1185">Reference proteome</keyword>
<dbReference type="AlphaFoldDB" id="R4K1P7"/>
<dbReference type="STRING" id="86416.Clopa_0662"/>
<dbReference type="Pfam" id="PF01636">
    <property type="entry name" value="APH"/>
    <property type="match status" value="1"/>
</dbReference>
<evidence type="ECO:0000313" key="2">
    <source>
        <dbReference type="EMBL" id="AGK95706.1"/>
    </source>
</evidence>
<organism evidence="2 3">
    <name type="scientific">Clostridium pasteurianum BC1</name>
    <dbReference type="NCBI Taxonomy" id="86416"/>
    <lineage>
        <taxon>Bacteria</taxon>
        <taxon>Bacillati</taxon>
        <taxon>Bacillota</taxon>
        <taxon>Clostridia</taxon>
        <taxon>Eubacteriales</taxon>
        <taxon>Clostridiaceae</taxon>
        <taxon>Clostridium</taxon>
    </lineage>
</organism>
<evidence type="ECO:0000259" key="1">
    <source>
        <dbReference type="Pfam" id="PF01636"/>
    </source>
</evidence>
<dbReference type="Gene3D" id="3.30.200.20">
    <property type="entry name" value="Phosphorylase Kinase, domain 1"/>
    <property type="match status" value="1"/>
</dbReference>
<feature type="domain" description="Aminoglycoside phosphotransferase" evidence="1">
    <location>
        <begin position="39"/>
        <end position="225"/>
    </location>
</feature>
<accession>R4K1P7</accession>
<dbReference type="KEGG" id="cpas:Clopa_0662"/>
<proteinExistence type="predicted"/>
<dbReference type="SUPFAM" id="SSF56112">
    <property type="entry name" value="Protein kinase-like (PK-like)"/>
    <property type="match status" value="1"/>
</dbReference>
<dbReference type="EMBL" id="CP003261">
    <property type="protein sequence ID" value="AGK95706.1"/>
    <property type="molecule type" value="Genomic_DNA"/>
</dbReference>
<gene>
    <name evidence="2" type="ORF">Clopa_0662</name>
</gene>
<dbReference type="PATRIC" id="fig|86416.3.peg.648"/>